<reference evidence="2 3" key="1">
    <citation type="submission" date="2024-07" db="EMBL/GenBank/DDBJ databases">
        <title>Section-level genome sequencing and comparative genomics of Aspergillus sections Usti and Cavernicolus.</title>
        <authorList>
            <consortium name="Lawrence Berkeley National Laboratory"/>
            <person name="Nybo J.L."/>
            <person name="Vesth T.C."/>
            <person name="Theobald S."/>
            <person name="Frisvad J.C."/>
            <person name="Larsen T.O."/>
            <person name="Kjaerboelling I."/>
            <person name="Rothschild-Mancinelli K."/>
            <person name="Lyhne E.K."/>
            <person name="Kogle M.E."/>
            <person name="Barry K."/>
            <person name="Clum A."/>
            <person name="Na H."/>
            <person name="Ledsgaard L."/>
            <person name="Lin J."/>
            <person name="Lipzen A."/>
            <person name="Kuo A."/>
            <person name="Riley R."/>
            <person name="Mondo S."/>
            <person name="Labutti K."/>
            <person name="Haridas S."/>
            <person name="Pangalinan J."/>
            <person name="Salamov A.A."/>
            <person name="Simmons B.A."/>
            <person name="Magnuson J.K."/>
            <person name="Chen J."/>
            <person name="Drula E."/>
            <person name="Henrissat B."/>
            <person name="Wiebenga A."/>
            <person name="Lubbers R.J."/>
            <person name="Gomes A.C."/>
            <person name="Makela M.R."/>
            <person name="Stajich J."/>
            <person name="Grigoriev I.V."/>
            <person name="Mortensen U.H."/>
            <person name="De Vries R.P."/>
            <person name="Baker S.E."/>
            <person name="Andersen M.R."/>
        </authorList>
    </citation>
    <scope>NUCLEOTIDE SEQUENCE [LARGE SCALE GENOMIC DNA]</scope>
    <source>
        <strain evidence="2 3">CBS 588.65</strain>
    </source>
</reference>
<evidence type="ECO:0000313" key="3">
    <source>
        <dbReference type="Proteomes" id="UP001610334"/>
    </source>
</evidence>
<evidence type="ECO:0000313" key="2">
    <source>
        <dbReference type="EMBL" id="KAL2801530.1"/>
    </source>
</evidence>
<evidence type="ECO:0000256" key="1">
    <source>
        <dbReference type="SAM" id="MobiDB-lite"/>
    </source>
</evidence>
<keyword evidence="3" id="KW-1185">Reference proteome</keyword>
<proteinExistence type="predicted"/>
<protein>
    <recommendedName>
        <fullName evidence="4">Myb-like domain-containing protein</fullName>
    </recommendedName>
</protein>
<name>A0ABR4GR26_9EURO</name>
<comment type="caution">
    <text evidence="2">The sequence shown here is derived from an EMBL/GenBank/DDBJ whole genome shotgun (WGS) entry which is preliminary data.</text>
</comment>
<feature type="region of interest" description="Disordered" evidence="1">
    <location>
        <begin position="71"/>
        <end position="104"/>
    </location>
</feature>
<organism evidence="2 3">
    <name type="scientific">Aspergillus granulosus</name>
    <dbReference type="NCBI Taxonomy" id="176169"/>
    <lineage>
        <taxon>Eukaryota</taxon>
        <taxon>Fungi</taxon>
        <taxon>Dikarya</taxon>
        <taxon>Ascomycota</taxon>
        <taxon>Pezizomycotina</taxon>
        <taxon>Eurotiomycetes</taxon>
        <taxon>Eurotiomycetidae</taxon>
        <taxon>Eurotiales</taxon>
        <taxon>Aspergillaceae</taxon>
        <taxon>Aspergillus</taxon>
        <taxon>Aspergillus subgen. Nidulantes</taxon>
    </lineage>
</organism>
<dbReference type="EMBL" id="JBFXLT010000352">
    <property type="protein sequence ID" value="KAL2801530.1"/>
    <property type="molecule type" value="Genomic_DNA"/>
</dbReference>
<sequence>MPKRIYRAWTPGEEDRFPSWIASNQHLGWKEKARKYSVECKPRSEESLRTKLRLLAQAKRPPSQRTRKIQSQLRRMTSKRRCRDHQGDWRHTSPINNPVLSEHGFKDLGPPLQSVMQREPIYAFHAPHDHQTVRPTLLATPSAKILWDGGNAQCASIRARTVIPRIAGRVRGHEQPRTIDLLWQVAYHIAGRTRQ</sequence>
<accession>A0ABR4GR26</accession>
<gene>
    <name evidence="2" type="ORF">BJX63DRAFT_417191</name>
</gene>
<dbReference type="Proteomes" id="UP001610334">
    <property type="component" value="Unassembled WGS sequence"/>
</dbReference>
<evidence type="ECO:0008006" key="4">
    <source>
        <dbReference type="Google" id="ProtNLM"/>
    </source>
</evidence>